<dbReference type="PANTHER" id="PTHR47197">
    <property type="entry name" value="PROTEIN NIRF"/>
    <property type="match status" value="1"/>
</dbReference>
<dbReference type="OrthoDB" id="7197435at2"/>
<dbReference type="SUPFAM" id="SSF50974">
    <property type="entry name" value="Nitrous oxide reductase, N-terminal domain"/>
    <property type="match status" value="1"/>
</dbReference>
<name>A0A5J6FJ09_9ACTN</name>
<feature type="signal peptide" evidence="1">
    <location>
        <begin position="1"/>
        <end position="32"/>
    </location>
</feature>
<dbReference type="RefSeq" id="WP_150491289.1">
    <property type="nucleotide sequence ID" value="NZ_BMUV01000003.1"/>
</dbReference>
<evidence type="ECO:0000256" key="1">
    <source>
        <dbReference type="SAM" id="SignalP"/>
    </source>
</evidence>
<evidence type="ECO:0000313" key="2">
    <source>
        <dbReference type="EMBL" id="QEU75976.1"/>
    </source>
</evidence>
<gene>
    <name evidence="2" type="ORF">CP967_31980</name>
</gene>
<accession>A0A5J6FJ09</accession>
<dbReference type="Proteomes" id="UP000326178">
    <property type="component" value="Chromosome"/>
</dbReference>
<organism evidence="2 3">
    <name type="scientific">Streptomyces nitrosporeus</name>
    <dbReference type="NCBI Taxonomy" id="28894"/>
    <lineage>
        <taxon>Bacteria</taxon>
        <taxon>Bacillati</taxon>
        <taxon>Actinomycetota</taxon>
        <taxon>Actinomycetes</taxon>
        <taxon>Kitasatosporales</taxon>
        <taxon>Streptomycetaceae</taxon>
        <taxon>Streptomyces</taxon>
    </lineage>
</organism>
<dbReference type="InterPro" id="IPR015943">
    <property type="entry name" value="WD40/YVTN_repeat-like_dom_sf"/>
</dbReference>
<dbReference type="InterPro" id="IPR011045">
    <property type="entry name" value="N2O_reductase_N"/>
</dbReference>
<dbReference type="NCBIfam" id="TIGR02276">
    <property type="entry name" value="beta_rpt_yvtn"/>
    <property type="match status" value="1"/>
</dbReference>
<dbReference type="InterPro" id="IPR051200">
    <property type="entry name" value="Host-pathogen_enzymatic-act"/>
</dbReference>
<dbReference type="PANTHER" id="PTHR47197:SF3">
    <property type="entry name" value="DIHYDRO-HEME D1 DEHYDROGENASE"/>
    <property type="match status" value="1"/>
</dbReference>
<reference evidence="2 3" key="1">
    <citation type="submission" date="2017-09" db="EMBL/GenBank/DDBJ databases">
        <authorList>
            <person name="Lee N."/>
            <person name="Cho B.-K."/>
        </authorList>
    </citation>
    <scope>NUCLEOTIDE SEQUENCE [LARGE SCALE GENOMIC DNA]</scope>
    <source>
        <strain evidence="2 3">ATCC 12769</strain>
    </source>
</reference>
<evidence type="ECO:0000313" key="3">
    <source>
        <dbReference type="Proteomes" id="UP000326178"/>
    </source>
</evidence>
<proteinExistence type="predicted"/>
<protein>
    <submittedName>
        <fullName evidence="2">YncE family protein</fullName>
    </submittedName>
</protein>
<keyword evidence="3" id="KW-1185">Reference proteome</keyword>
<dbReference type="InterPro" id="IPR011964">
    <property type="entry name" value="YVTN_b-propeller_repeat"/>
</dbReference>
<dbReference type="KEGG" id="snk:CP967_31980"/>
<dbReference type="AlphaFoldDB" id="A0A5J6FJ09"/>
<dbReference type="Gene3D" id="2.130.10.10">
    <property type="entry name" value="YVTN repeat-like/Quinoprotein amine dehydrogenase"/>
    <property type="match status" value="1"/>
</dbReference>
<dbReference type="EMBL" id="CP023702">
    <property type="protein sequence ID" value="QEU75976.1"/>
    <property type="molecule type" value="Genomic_DNA"/>
</dbReference>
<sequence length="357" mass="37096">MPLLHRRVHRAAASAVALAAVSTLTFAGAADAAVDAGATARLPVSSAPLVQGLYQSAYSERNDTLWATASVGQPPAPVTGSRLVRIDPDTLEVEATYPVPLDTADGTVEAVYGIDVDDEHNTLWVTNSRNDSVAVYSQATGRHLATLPGVAHAREIVVDEKRDTVWTTAFGSGEIVAFDSRTFRETDRVAVEGSGPTGLTVNERTGAVYASDFTHDRIIQVSPRTGATRLIPTGDGPLSVALSPNGRTVYTADQGAGTMSVVDLRTGAVTASVPTGAGAKSLATDRRSGRVLVVDRLAPGVSVVDPRAGRVVERVATAALPNHVQVTGDGVAYVLDKSASGPAGEDLGMRIELGRGR</sequence>
<feature type="chain" id="PRO_5039561205" evidence="1">
    <location>
        <begin position="33"/>
        <end position="357"/>
    </location>
</feature>
<keyword evidence="1" id="KW-0732">Signal</keyword>